<dbReference type="EMBL" id="CP022011">
    <property type="protein sequence ID" value="QDJ15479.1"/>
    <property type="molecule type" value="Genomic_DNA"/>
</dbReference>
<gene>
    <name evidence="1" type="ORF">CEP48_08635</name>
</gene>
<protein>
    <submittedName>
        <fullName evidence="1">Uncharacterized protein</fullName>
    </submittedName>
</protein>
<name>A0A8D4J173_9PAST</name>
<sequence>MKEGFTLFEGLTLLLILTLITLLSQPYWYNINQRLVRSIDEKRLLLFLRVIQSQANTQNTDYQLRVSRDLLQGRWCLSAQLSNQPPCNCLQKERCLNQQVSIYFPHSAARTMVVSNNYFPKEHIYFYGKRNTIKAANLSVQAENYQRVLRFADNGRIRLE</sequence>
<evidence type="ECO:0000313" key="2">
    <source>
        <dbReference type="Proteomes" id="UP000955338"/>
    </source>
</evidence>
<organism evidence="1 2">
    <name type="scientific">Mergibacter septicus</name>
    <dbReference type="NCBI Taxonomy" id="221402"/>
    <lineage>
        <taxon>Bacteria</taxon>
        <taxon>Pseudomonadati</taxon>
        <taxon>Pseudomonadota</taxon>
        <taxon>Gammaproteobacteria</taxon>
        <taxon>Pasteurellales</taxon>
        <taxon>Pasteurellaceae</taxon>
        <taxon>Mergibacter</taxon>
    </lineage>
</organism>
<dbReference type="Proteomes" id="UP000955338">
    <property type="component" value="Chromosome"/>
</dbReference>
<evidence type="ECO:0000313" key="1">
    <source>
        <dbReference type="EMBL" id="QDJ15479.1"/>
    </source>
</evidence>
<keyword evidence="2" id="KW-1185">Reference proteome</keyword>
<dbReference type="AlphaFoldDB" id="A0A8D4J173"/>
<reference evidence="1" key="1">
    <citation type="submission" date="2017-06" db="EMBL/GenBank/DDBJ databases">
        <title>Genome sequencing of pathogenic and non-pathogenic strains within Bisgaard taxon 40.</title>
        <authorList>
            <person name="Ladner J.T."/>
            <person name="Lovett S.P."/>
            <person name="Koroleva G."/>
            <person name="Lorch J.M."/>
        </authorList>
    </citation>
    <scope>NUCLEOTIDE SEQUENCE</scope>
    <source>
        <strain evidence="1">27576-1-I1</strain>
    </source>
</reference>
<dbReference type="RefSeq" id="WP_261920018.1">
    <property type="nucleotide sequence ID" value="NZ_CP022010.1"/>
</dbReference>
<accession>A0A8D4J173</accession>
<proteinExistence type="predicted"/>